<evidence type="ECO:0000256" key="1">
    <source>
        <dbReference type="ARBA" id="ARBA00022658"/>
    </source>
</evidence>
<dbReference type="GO" id="GO:0007265">
    <property type="term" value="P:Ras protein signal transduction"/>
    <property type="evidence" value="ECO:0007669"/>
    <property type="project" value="TreeGrafter"/>
</dbReference>
<evidence type="ECO:0000313" key="5">
    <source>
        <dbReference type="Proteomes" id="UP000230750"/>
    </source>
</evidence>
<dbReference type="PANTHER" id="PTHR23113:SF327">
    <property type="entry name" value="EXCHANGE PROTEIN DIRECTLY ACTIVATED BY CAMP, ISOFORM E"/>
    <property type="match status" value="1"/>
</dbReference>
<dbReference type="InterPro" id="IPR036964">
    <property type="entry name" value="RASGEF_cat_dom_sf"/>
</dbReference>
<dbReference type="SUPFAM" id="SSF48366">
    <property type="entry name" value="Ras GEF"/>
    <property type="match status" value="1"/>
</dbReference>
<dbReference type="InterPro" id="IPR008937">
    <property type="entry name" value="Ras-like_GEF"/>
</dbReference>
<dbReference type="EMBL" id="MRZV01002739">
    <property type="protein sequence ID" value="PIK33097.1"/>
    <property type="molecule type" value="Genomic_DNA"/>
</dbReference>
<dbReference type="PROSITE" id="PS00720">
    <property type="entry name" value="RASGEF"/>
    <property type="match status" value="1"/>
</dbReference>
<dbReference type="SMART" id="SM00147">
    <property type="entry name" value="RasGEF"/>
    <property type="match status" value="1"/>
</dbReference>
<dbReference type="OrthoDB" id="21144at2759"/>
<proteinExistence type="predicted"/>
<organism evidence="4 5">
    <name type="scientific">Stichopus japonicus</name>
    <name type="common">Sea cucumber</name>
    <dbReference type="NCBI Taxonomy" id="307972"/>
    <lineage>
        <taxon>Eukaryota</taxon>
        <taxon>Metazoa</taxon>
        <taxon>Echinodermata</taxon>
        <taxon>Eleutherozoa</taxon>
        <taxon>Echinozoa</taxon>
        <taxon>Holothuroidea</taxon>
        <taxon>Aspidochirotacea</taxon>
        <taxon>Aspidochirotida</taxon>
        <taxon>Stichopodidae</taxon>
        <taxon>Apostichopus</taxon>
    </lineage>
</organism>
<feature type="non-terminal residue" evidence="4">
    <location>
        <position position="1"/>
    </location>
</feature>
<dbReference type="InterPro" id="IPR019804">
    <property type="entry name" value="Ras_G-nucl-exch_fac_CS"/>
</dbReference>
<name>A0A2G8JBI2_STIJA</name>
<dbReference type="InterPro" id="IPR023578">
    <property type="entry name" value="Ras_GEF_dom_sf"/>
</dbReference>
<feature type="domain" description="Ras-GEF" evidence="3">
    <location>
        <begin position="1"/>
        <end position="126"/>
    </location>
</feature>
<dbReference type="Pfam" id="PF00617">
    <property type="entry name" value="RasGEF"/>
    <property type="match status" value="1"/>
</dbReference>
<gene>
    <name evidence="4" type="ORF">BSL78_30088</name>
</gene>
<dbReference type="Gene3D" id="1.10.840.10">
    <property type="entry name" value="Ras guanine-nucleotide exchange factors catalytic domain"/>
    <property type="match status" value="1"/>
</dbReference>
<sequence length="129" mass="15292">NYQQSFKRLHTELEAHMDPTRNHRTYRLWVAKLSPPMIPFMPLLLKDLTFIHDGNKNYFDGLVNFEKMHLIASSIRMVKFSRSEPFATDTTTLVKNIQEIKQYVRHLQVIDNQKLLNQLSNRLEPPKTI</sequence>
<dbReference type="AlphaFoldDB" id="A0A2G8JBI2"/>
<keyword evidence="5" id="KW-1185">Reference proteome</keyword>
<comment type="caution">
    <text evidence="4">The sequence shown here is derived from an EMBL/GenBank/DDBJ whole genome shotgun (WGS) entry which is preliminary data.</text>
</comment>
<evidence type="ECO:0000313" key="4">
    <source>
        <dbReference type="EMBL" id="PIK33097.1"/>
    </source>
</evidence>
<keyword evidence="1 2" id="KW-0344">Guanine-nucleotide releasing factor</keyword>
<accession>A0A2G8JBI2</accession>
<protein>
    <submittedName>
        <fullName evidence="4">Putative rap guanine nucleotide exchange factor 4-like</fullName>
    </submittedName>
</protein>
<dbReference type="PROSITE" id="PS50009">
    <property type="entry name" value="RASGEF_CAT"/>
    <property type="match status" value="1"/>
</dbReference>
<reference evidence="4 5" key="1">
    <citation type="journal article" date="2017" name="PLoS Biol.">
        <title>The sea cucumber genome provides insights into morphological evolution and visceral regeneration.</title>
        <authorList>
            <person name="Zhang X."/>
            <person name="Sun L."/>
            <person name="Yuan J."/>
            <person name="Sun Y."/>
            <person name="Gao Y."/>
            <person name="Zhang L."/>
            <person name="Li S."/>
            <person name="Dai H."/>
            <person name="Hamel J.F."/>
            <person name="Liu C."/>
            <person name="Yu Y."/>
            <person name="Liu S."/>
            <person name="Lin W."/>
            <person name="Guo K."/>
            <person name="Jin S."/>
            <person name="Xu P."/>
            <person name="Storey K.B."/>
            <person name="Huan P."/>
            <person name="Zhang T."/>
            <person name="Zhou Y."/>
            <person name="Zhang J."/>
            <person name="Lin C."/>
            <person name="Li X."/>
            <person name="Xing L."/>
            <person name="Huo D."/>
            <person name="Sun M."/>
            <person name="Wang L."/>
            <person name="Mercier A."/>
            <person name="Li F."/>
            <person name="Yang H."/>
            <person name="Xiang J."/>
        </authorList>
    </citation>
    <scope>NUCLEOTIDE SEQUENCE [LARGE SCALE GENOMIC DNA]</scope>
    <source>
        <strain evidence="4">Shaxun</strain>
        <tissue evidence="4">Muscle</tissue>
    </source>
</reference>
<dbReference type="Proteomes" id="UP000230750">
    <property type="component" value="Unassembled WGS sequence"/>
</dbReference>
<dbReference type="STRING" id="307972.A0A2G8JBI2"/>
<evidence type="ECO:0000256" key="2">
    <source>
        <dbReference type="PROSITE-ProRule" id="PRU00168"/>
    </source>
</evidence>
<dbReference type="GO" id="GO:0005085">
    <property type="term" value="F:guanyl-nucleotide exchange factor activity"/>
    <property type="evidence" value="ECO:0007669"/>
    <property type="project" value="UniProtKB-KW"/>
</dbReference>
<dbReference type="GO" id="GO:0005886">
    <property type="term" value="C:plasma membrane"/>
    <property type="evidence" value="ECO:0007669"/>
    <property type="project" value="TreeGrafter"/>
</dbReference>
<dbReference type="InterPro" id="IPR001895">
    <property type="entry name" value="RASGEF_cat_dom"/>
</dbReference>
<evidence type="ECO:0000259" key="3">
    <source>
        <dbReference type="PROSITE" id="PS50009"/>
    </source>
</evidence>
<dbReference type="PANTHER" id="PTHR23113">
    <property type="entry name" value="GUANINE NUCLEOTIDE EXCHANGE FACTOR"/>
    <property type="match status" value="1"/>
</dbReference>